<protein>
    <submittedName>
        <fullName evidence="2">Uncharacterized protein</fullName>
    </submittedName>
</protein>
<feature type="compositionally biased region" description="Basic and acidic residues" evidence="1">
    <location>
        <begin position="69"/>
        <end position="86"/>
    </location>
</feature>
<comment type="caution">
    <text evidence="2">The sequence shown here is derived from an EMBL/GenBank/DDBJ whole genome shotgun (WGS) entry which is preliminary data.</text>
</comment>
<reference evidence="2" key="1">
    <citation type="submission" date="2021-03" db="EMBL/GenBank/DDBJ databases">
        <title>Draft genome sequence of rust myrtle Austropuccinia psidii MF-1, a brazilian biotype.</title>
        <authorList>
            <person name="Quecine M.C."/>
            <person name="Pachon D.M.R."/>
            <person name="Bonatelli M.L."/>
            <person name="Correr F.H."/>
            <person name="Franceschini L.M."/>
            <person name="Leite T.F."/>
            <person name="Margarido G.R.A."/>
            <person name="Almeida C.A."/>
            <person name="Ferrarezi J.A."/>
            <person name="Labate C.A."/>
        </authorList>
    </citation>
    <scope>NUCLEOTIDE SEQUENCE</scope>
    <source>
        <strain evidence="2">MF-1</strain>
    </source>
</reference>
<accession>A0A9Q3F6F4</accession>
<gene>
    <name evidence="2" type="ORF">O181_072087</name>
</gene>
<keyword evidence="3" id="KW-1185">Reference proteome</keyword>
<evidence type="ECO:0000313" key="2">
    <source>
        <dbReference type="EMBL" id="MBW0532372.1"/>
    </source>
</evidence>
<feature type="region of interest" description="Disordered" evidence="1">
    <location>
        <begin position="41"/>
        <end position="86"/>
    </location>
</feature>
<organism evidence="2 3">
    <name type="scientific">Austropuccinia psidii MF-1</name>
    <dbReference type="NCBI Taxonomy" id="1389203"/>
    <lineage>
        <taxon>Eukaryota</taxon>
        <taxon>Fungi</taxon>
        <taxon>Dikarya</taxon>
        <taxon>Basidiomycota</taxon>
        <taxon>Pucciniomycotina</taxon>
        <taxon>Pucciniomycetes</taxon>
        <taxon>Pucciniales</taxon>
        <taxon>Sphaerophragmiaceae</taxon>
        <taxon>Austropuccinia</taxon>
    </lineage>
</organism>
<name>A0A9Q3F6F4_9BASI</name>
<proteinExistence type="predicted"/>
<feature type="compositionally biased region" description="Basic residues" evidence="1">
    <location>
        <begin position="181"/>
        <end position="191"/>
    </location>
</feature>
<evidence type="ECO:0000256" key="1">
    <source>
        <dbReference type="SAM" id="MobiDB-lite"/>
    </source>
</evidence>
<dbReference type="AlphaFoldDB" id="A0A9Q3F6F4"/>
<dbReference type="EMBL" id="AVOT02037664">
    <property type="protein sequence ID" value="MBW0532372.1"/>
    <property type="molecule type" value="Genomic_DNA"/>
</dbReference>
<feature type="region of interest" description="Disordered" evidence="1">
    <location>
        <begin position="163"/>
        <end position="203"/>
    </location>
</feature>
<dbReference type="Proteomes" id="UP000765509">
    <property type="component" value="Unassembled WGS sequence"/>
</dbReference>
<sequence>MKLPLRLTTVERLVEETCPSSQTPIVNKKKKSKKLVLLGPTIQYSEEDPNTQSNQMELESEVELIPQRGTEREKSPVEQNPHKEVPYPKEVSNRHLYKPVQTLLHSVQGKVLGNASTNPPRSNELLAHPEKILERGGNNEILQWIRSTIIQASNQKIKEYHSKKREARNEEAPVASTSFSKKGRRTRKRTGGSHIPQATGSKKIQKDAVENVFNMVITLMEFKQKEEK</sequence>
<evidence type="ECO:0000313" key="3">
    <source>
        <dbReference type="Proteomes" id="UP000765509"/>
    </source>
</evidence>